<sequence length="115" mass="12994">MEGGVWVGAGVVNGWCRWLGTGWCWSVTEIKFDHLQYLVQHCGDKKATFPNSLNPSHFKVMEDLKRLKGGKMTNSPNNYDLQLVGVRPVPSSPKAFKETPMNLIHQNTRVGRDRP</sequence>
<feature type="region of interest" description="Disordered" evidence="1">
    <location>
        <begin position="92"/>
        <end position="115"/>
    </location>
</feature>
<comment type="caution">
    <text evidence="2">The sequence shown here is derived from an EMBL/GenBank/DDBJ whole genome shotgun (WGS) entry which is preliminary data.</text>
</comment>
<name>A0A438C0P7_VITVI</name>
<proteinExistence type="predicted"/>
<protein>
    <submittedName>
        <fullName evidence="2">Uncharacterized protein</fullName>
    </submittedName>
</protein>
<accession>A0A438C0P7</accession>
<gene>
    <name evidence="2" type="ORF">CK203_076417</name>
</gene>
<dbReference type="EMBL" id="QGNW01002585">
    <property type="protein sequence ID" value="RVW16802.1"/>
    <property type="molecule type" value="Genomic_DNA"/>
</dbReference>
<dbReference type="AlphaFoldDB" id="A0A438C0P7"/>
<evidence type="ECO:0000313" key="2">
    <source>
        <dbReference type="EMBL" id="RVW16802.1"/>
    </source>
</evidence>
<dbReference type="Proteomes" id="UP000288805">
    <property type="component" value="Unassembled WGS sequence"/>
</dbReference>
<reference evidence="2 3" key="1">
    <citation type="journal article" date="2018" name="PLoS Genet.">
        <title>Population sequencing reveals clonal diversity and ancestral inbreeding in the grapevine cultivar Chardonnay.</title>
        <authorList>
            <person name="Roach M.J."/>
            <person name="Johnson D.L."/>
            <person name="Bohlmann J."/>
            <person name="van Vuuren H.J."/>
            <person name="Jones S.J."/>
            <person name="Pretorius I.S."/>
            <person name="Schmidt S.A."/>
            <person name="Borneman A.R."/>
        </authorList>
    </citation>
    <scope>NUCLEOTIDE SEQUENCE [LARGE SCALE GENOMIC DNA]</scope>
    <source>
        <strain evidence="3">cv. Chardonnay</strain>
        <tissue evidence="2">Leaf</tissue>
    </source>
</reference>
<evidence type="ECO:0000313" key="3">
    <source>
        <dbReference type="Proteomes" id="UP000288805"/>
    </source>
</evidence>
<organism evidence="2 3">
    <name type="scientific">Vitis vinifera</name>
    <name type="common">Grape</name>
    <dbReference type="NCBI Taxonomy" id="29760"/>
    <lineage>
        <taxon>Eukaryota</taxon>
        <taxon>Viridiplantae</taxon>
        <taxon>Streptophyta</taxon>
        <taxon>Embryophyta</taxon>
        <taxon>Tracheophyta</taxon>
        <taxon>Spermatophyta</taxon>
        <taxon>Magnoliopsida</taxon>
        <taxon>eudicotyledons</taxon>
        <taxon>Gunneridae</taxon>
        <taxon>Pentapetalae</taxon>
        <taxon>rosids</taxon>
        <taxon>Vitales</taxon>
        <taxon>Vitaceae</taxon>
        <taxon>Viteae</taxon>
        <taxon>Vitis</taxon>
    </lineage>
</organism>
<evidence type="ECO:0000256" key="1">
    <source>
        <dbReference type="SAM" id="MobiDB-lite"/>
    </source>
</evidence>